<protein>
    <recommendedName>
        <fullName evidence="5">Pseudouridine synthase</fullName>
        <ecNumber evidence="5">5.4.99.-</ecNumber>
    </recommendedName>
</protein>
<dbReference type="GO" id="GO:0120159">
    <property type="term" value="F:rRNA pseudouridine synthase activity"/>
    <property type="evidence" value="ECO:0007669"/>
    <property type="project" value="UniProtKB-ARBA"/>
</dbReference>
<feature type="domain" description="RNA-binding S4" evidence="6">
    <location>
        <begin position="1"/>
        <end position="59"/>
    </location>
</feature>
<dbReference type="InterPro" id="IPR020103">
    <property type="entry name" value="PsdUridine_synth_cat_dom_sf"/>
</dbReference>
<evidence type="ECO:0000256" key="1">
    <source>
        <dbReference type="ARBA" id="ARBA00008348"/>
    </source>
</evidence>
<dbReference type="EC" id="5.4.99.-" evidence="5"/>
<dbReference type="Pfam" id="PF00849">
    <property type="entry name" value="PseudoU_synth_2"/>
    <property type="match status" value="1"/>
</dbReference>
<dbReference type="InParanoid" id="S0EVG8"/>
<dbReference type="InterPro" id="IPR050343">
    <property type="entry name" value="RsuA_PseudoU_synthase"/>
</dbReference>
<dbReference type="eggNOG" id="COG1187">
    <property type="taxonomic scope" value="Bacteria"/>
</dbReference>
<dbReference type="SMART" id="SM00363">
    <property type="entry name" value="S4"/>
    <property type="match status" value="1"/>
</dbReference>
<dbReference type="PROSITE" id="PS01149">
    <property type="entry name" value="PSI_RSU"/>
    <property type="match status" value="1"/>
</dbReference>
<dbReference type="SUPFAM" id="SSF55174">
    <property type="entry name" value="Alpha-L RNA-binding motif"/>
    <property type="match status" value="1"/>
</dbReference>
<dbReference type="GO" id="GO:0000455">
    <property type="term" value="P:enzyme-directed rRNA pseudouridine synthesis"/>
    <property type="evidence" value="ECO:0007669"/>
    <property type="project" value="UniProtKB-ARBA"/>
</dbReference>
<accession>S0EVG8</accession>
<comment type="similarity">
    <text evidence="1 5">Belongs to the pseudouridine synthase RsuA family.</text>
</comment>
<keyword evidence="8" id="KW-1185">Reference proteome</keyword>
<dbReference type="GO" id="GO:0003723">
    <property type="term" value="F:RNA binding"/>
    <property type="evidence" value="ECO:0007669"/>
    <property type="project" value="UniProtKB-KW"/>
</dbReference>
<dbReference type="Pfam" id="PF01479">
    <property type="entry name" value="S4"/>
    <property type="match status" value="1"/>
</dbReference>
<dbReference type="CDD" id="cd02870">
    <property type="entry name" value="PseudoU_synth_RsuA_like"/>
    <property type="match status" value="1"/>
</dbReference>
<dbReference type="Proteomes" id="UP000014227">
    <property type="component" value="Chromosome I"/>
</dbReference>
<evidence type="ECO:0000259" key="6">
    <source>
        <dbReference type="SMART" id="SM00363"/>
    </source>
</evidence>
<dbReference type="PANTHER" id="PTHR47683">
    <property type="entry name" value="PSEUDOURIDINE SYNTHASE FAMILY PROTEIN-RELATED"/>
    <property type="match status" value="1"/>
</dbReference>
<evidence type="ECO:0000256" key="2">
    <source>
        <dbReference type="ARBA" id="ARBA00022884"/>
    </source>
</evidence>
<dbReference type="NCBIfam" id="TIGR00093">
    <property type="entry name" value="pseudouridine synthase"/>
    <property type="match status" value="1"/>
</dbReference>
<evidence type="ECO:0000256" key="3">
    <source>
        <dbReference type="ARBA" id="ARBA00023235"/>
    </source>
</evidence>
<dbReference type="InterPro" id="IPR000748">
    <property type="entry name" value="PsdUridine_synth_RsuA/RluB/E/F"/>
</dbReference>
<dbReference type="FunCoup" id="S0EVG8">
    <property type="interactions" value="380"/>
</dbReference>
<organism evidence="7 8">
    <name type="scientific">Chthonomonas calidirosea (strain DSM 23976 / ICMP 18418 / T49)</name>
    <dbReference type="NCBI Taxonomy" id="1303518"/>
    <lineage>
        <taxon>Bacteria</taxon>
        <taxon>Bacillati</taxon>
        <taxon>Armatimonadota</taxon>
        <taxon>Chthonomonadia</taxon>
        <taxon>Chthonomonadales</taxon>
        <taxon>Chthonomonadaceae</taxon>
        <taxon>Chthonomonas</taxon>
    </lineage>
</organism>
<dbReference type="Gene3D" id="3.10.290.10">
    <property type="entry name" value="RNA-binding S4 domain"/>
    <property type="match status" value="1"/>
</dbReference>
<dbReference type="AlphaFoldDB" id="S0EVG8"/>
<dbReference type="FunFam" id="3.30.70.1560:FF:000001">
    <property type="entry name" value="Pseudouridine synthase"/>
    <property type="match status" value="1"/>
</dbReference>
<dbReference type="PATRIC" id="fig|1303518.3.peg.2031"/>
<dbReference type="STRING" id="454171.CP488_02118"/>
<name>S0EVG8_CHTCT</name>
<keyword evidence="2 4" id="KW-0694">RNA-binding</keyword>
<evidence type="ECO:0000313" key="8">
    <source>
        <dbReference type="Proteomes" id="UP000014227"/>
    </source>
</evidence>
<dbReference type="InterPro" id="IPR006145">
    <property type="entry name" value="PsdUridine_synth_RsuA/RluA"/>
</dbReference>
<dbReference type="GO" id="GO:0005829">
    <property type="term" value="C:cytosol"/>
    <property type="evidence" value="ECO:0007669"/>
    <property type="project" value="UniProtKB-ARBA"/>
</dbReference>
<sequence>MQKALAAAGVASRRACAELIKQGRVAVNHQVVTEPGQLIDPTHDVVTVDGERIALENAQPFLYLMLNKPVGVVSTVQDPRGRPTVLDVVGPLPARVYPVGRLDINSSGLLLLTNDGDLAYKLTHPRFEIPKTYRVVAKGFVGPQAARSLAEGVVLEDGLTAPAEVRFVDYDKGTQSTILDITIREGRNRQVRRMMEAVGHPVRQLTRIGFGNLRLKGLAPGTWRKLRPDELAALRTLIEQQQKLLLTHKQRPL</sequence>
<dbReference type="KEGG" id="ccz:CCALI_01973"/>
<evidence type="ECO:0000256" key="5">
    <source>
        <dbReference type="RuleBase" id="RU003887"/>
    </source>
</evidence>
<evidence type="ECO:0000256" key="4">
    <source>
        <dbReference type="PROSITE-ProRule" id="PRU00182"/>
    </source>
</evidence>
<keyword evidence="3 5" id="KW-0413">Isomerase</keyword>
<dbReference type="SUPFAM" id="SSF55120">
    <property type="entry name" value="Pseudouridine synthase"/>
    <property type="match status" value="1"/>
</dbReference>
<dbReference type="InterPro" id="IPR020094">
    <property type="entry name" value="TruA/RsuA/RluB/E/F_N"/>
</dbReference>
<dbReference type="InterPro" id="IPR042092">
    <property type="entry name" value="PsdUridine_s_RsuA/RluB/E/F_cat"/>
</dbReference>
<proteinExistence type="inferred from homology"/>
<dbReference type="EMBL" id="HF951689">
    <property type="protein sequence ID" value="CCW35780.1"/>
    <property type="molecule type" value="Genomic_DNA"/>
</dbReference>
<dbReference type="InterPro" id="IPR018496">
    <property type="entry name" value="PsdUridine_synth_RsuA/RluB_CS"/>
</dbReference>
<evidence type="ECO:0000313" key="7">
    <source>
        <dbReference type="EMBL" id="CCW35780.1"/>
    </source>
</evidence>
<dbReference type="InterPro" id="IPR036986">
    <property type="entry name" value="S4_RNA-bd_sf"/>
</dbReference>
<gene>
    <name evidence="7" type="ORF">CCALI_01973</name>
</gene>
<dbReference type="FunFam" id="3.10.290.10:FF:000003">
    <property type="entry name" value="Pseudouridine synthase"/>
    <property type="match status" value="1"/>
</dbReference>
<dbReference type="InterPro" id="IPR002942">
    <property type="entry name" value="S4_RNA-bd"/>
</dbReference>
<dbReference type="PANTHER" id="PTHR47683:SF2">
    <property type="entry name" value="RNA-BINDING S4 DOMAIN-CONTAINING PROTEIN"/>
    <property type="match status" value="1"/>
</dbReference>
<dbReference type="HOGENOM" id="CLU_024979_1_2_0"/>
<dbReference type="Gene3D" id="3.30.70.1560">
    <property type="entry name" value="Alpha-L RNA-binding motif"/>
    <property type="match status" value="1"/>
</dbReference>
<reference evidence="8" key="1">
    <citation type="submission" date="2013-03" db="EMBL/GenBank/DDBJ databases">
        <title>Genome sequence of Chthonomonas calidirosea, the first sequenced genome from the Armatimonadetes phylum (formally candidate division OP10).</title>
        <authorList>
            <person name="Lee K.C.Y."/>
            <person name="Morgan X.C."/>
            <person name="Dunfield P.F."/>
            <person name="Tamas I."/>
            <person name="Houghton K.M."/>
            <person name="Vyssotski M."/>
            <person name="Ryan J.L.J."/>
            <person name="Lagutin K."/>
            <person name="McDonald I.R."/>
            <person name="Stott M.B."/>
        </authorList>
    </citation>
    <scope>NUCLEOTIDE SEQUENCE [LARGE SCALE GENOMIC DNA]</scope>
    <source>
        <strain evidence="8">DSM 23976 / ICMP 18418 / T49</strain>
    </source>
</reference>
<dbReference type="PROSITE" id="PS50889">
    <property type="entry name" value="S4"/>
    <property type="match status" value="1"/>
</dbReference>
<dbReference type="CDD" id="cd00165">
    <property type="entry name" value="S4"/>
    <property type="match status" value="1"/>
</dbReference>
<dbReference type="Gene3D" id="3.30.70.580">
    <property type="entry name" value="Pseudouridine synthase I, catalytic domain, N-terminal subdomain"/>
    <property type="match status" value="1"/>
</dbReference>